<protein>
    <recommendedName>
        <fullName evidence="10">Multifunctional CCA protein</fullName>
    </recommendedName>
    <domain>
        <recommendedName>
            <fullName evidence="10">CCA-adding enzyme</fullName>
            <ecNumber evidence="10">2.7.7.72</ecNumber>
        </recommendedName>
        <alternativeName>
            <fullName evidence="10">CCA tRNA nucleotidyltransferase</fullName>
        </alternativeName>
        <alternativeName>
            <fullName evidence="10">tRNA CCA-pyrophosphorylase</fullName>
        </alternativeName>
        <alternativeName>
            <fullName evidence="10">tRNA adenylyl-/cytidylyl-transferase</fullName>
        </alternativeName>
        <alternativeName>
            <fullName evidence="10">tRNA nucleotidyltransferase</fullName>
        </alternativeName>
        <alternativeName>
            <fullName evidence="10">tRNA-NT</fullName>
        </alternativeName>
    </domain>
    <domain>
        <recommendedName>
            <fullName evidence="10">2'-nucleotidase</fullName>
            <ecNumber evidence="10">3.1.3.-</ecNumber>
        </recommendedName>
    </domain>
    <domain>
        <recommendedName>
            <fullName evidence="10">2',3'-cyclic phosphodiesterase</fullName>
            <ecNumber evidence="10">3.1.4.-</ecNumber>
        </recommendedName>
    </domain>
    <domain>
        <recommendedName>
            <fullName evidence="10">Phosphatase</fullName>
        </recommendedName>
    </domain>
</protein>
<feature type="binding site" evidence="10">
    <location>
        <position position="14"/>
    </location>
    <ligand>
        <name>CTP</name>
        <dbReference type="ChEBI" id="CHEBI:37563"/>
    </ligand>
</feature>
<comment type="catalytic activity">
    <reaction evidence="10">
        <text>a tRNA with a 3' CCA end + 2 CTP + ATP = a tRNA with a 3' CCACCA end + 3 diphosphate</text>
        <dbReference type="Rhea" id="RHEA:76235"/>
        <dbReference type="Rhea" id="RHEA-COMP:10468"/>
        <dbReference type="Rhea" id="RHEA-COMP:18655"/>
        <dbReference type="ChEBI" id="CHEBI:30616"/>
        <dbReference type="ChEBI" id="CHEBI:33019"/>
        <dbReference type="ChEBI" id="CHEBI:37563"/>
        <dbReference type="ChEBI" id="CHEBI:83071"/>
        <dbReference type="ChEBI" id="CHEBI:195187"/>
    </reaction>
</comment>
<dbReference type="EMBL" id="CP101717">
    <property type="protein sequence ID" value="WLD59047.1"/>
    <property type="molecule type" value="Genomic_DNA"/>
</dbReference>
<comment type="cofactor">
    <cofactor evidence="10">
        <name>Mg(2+)</name>
        <dbReference type="ChEBI" id="CHEBI:18420"/>
    </cofactor>
    <text evidence="10">Magnesium is required for nucleotidyltransferase activity.</text>
</comment>
<dbReference type="PANTHER" id="PTHR47545:SF1">
    <property type="entry name" value="MULTIFUNCTIONAL CCA PROTEIN"/>
    <property type="match status" value="1"/>
</dbReference>
<feature type="binding site" evidence="10">
    <location>
        <position position="27"/>
    </location>
    <ligand>
        <name>Mg(2+)</name>
        <dbReference type="ChEBI" id="CHEBI:18420"/>
    </ligand>
</feature>
<dbReference type="Pfam" id="PF01966">
    <property type="entry name" value="HD"/>
    <property type="match status" value="1"/>
</dbReference>
<dbReference type="GO" id="GO:0004112">
    <property type="term" value="F:cyclic-nucleotide phosphodiesterase activity"/>
    <property type="evidence" value="ECO:0007669"/>
    <property type="project" value="UniProtKB-UniRule"/>
</dbReference>
<dbReference type="HAMAP" id="MF_01261">
    <property type="entry name" value="CCA_bact_type1"/>
    <property type="match status" value="1"/>
</dbReference>
<dbReference type="GO" id="GO:0005524">
    <property type="term" value="F:ATP binding"/>
    <property type="evidence" value="ECO:0007669"/>
    <property type="project" value="UniProtKB-UniRule"/>
</dbReference>
<dbReference type="EC" id="2.7.7.72" evidence="10"/>
<keyword evidence="6 10" id="KW-0692">RNA repair</keyword>
<dbReference type="GO" id="GO:0016791">
    <property type="term" value="F:phosphatase activity"/>
    <property type="evidence" value="ECO:0007669"/>
    <property type="project" value="UniProtKB-UniRule"/>
</dbReference>
<evidence type="ECO:0000256" key="3">
    <source>
        <dbReference type="ARBA" id="ARBA00022695"/>
    </source>
</evidence>
<organism evidence="12">
    <name type="scientific">Salinispirillum sp. LH 10-3-1</name>
    <dbReference type="NCBI Taxonomy" id="2952525"/>
    <lineage>
        <taxon>Bacteria</taxon>
        <taxon>Pseudomonadati</taxon>
        <taxon>Pseudomonadota</taxon>
        <taxon>Gammaproteobacteria</taxon>
        <taxon>Oceanospirillales</taxon>
        <taxon>Saccharospirillaceae</taxon>
        <taxon>Salinispirillum</taxon>
    </lineage>
</organism>
<comment type="cofactor">
    <cofactor evidence="10">
        <name>Ni(2+)</name>
        <dbReference type="ChEBI" id="CHEBI:49786"/>
    </cofactor>
    <text evidence="10">Nickel for phosphatase activity.</text>
</comment>
<feature type="binding site" evidence="10">
    <location>
        <position position="143"/>
    </location>
    <ligand>
        <name>CTP</name>
        <dbReference type="ChEBI" id="CHEBI:37563"/>
    </ligand>
</feature>
<evidence type="ECO:0000256" key="2">
    <source>
        <dbReference type="ARBA" id="ARBA00022694"/>
    </source>
</evidence>
<dbReference type="Gene3D" id="3.30.460.10">
    <property type="entry name" value="Beta Polymerase, domain 2"/>
    <property type="match status" value="1"/>
</dbReference>
<evidence type="ECO:0000256" key="5">
    <source>
        <dbReference type="ARBA" id="ARBA00022741"/>
    </source>
</evidence>
<comment type="subunit">
    <text evidence="10">Monomer. Can also form homodimers and oligomers.</text>
</comment>
<dbReference type="InterPro" id="IPR012006">
    <property type="entry name" value="CCA_bact"/>
</dbReference>
<accession>A0AB38YI79</accession>
<dbReference type="InterPro" id="IPR002646">
    <property type="entry name" value="PolA_pol_head_dom"/>
</dbReference>
<feature type="binding site" evidence="10">
    <location>
        <position position="14"/>
    </location>
    <ligand>
        <name>ATP</name>
        <dbReference type="ChEBI" id="CHEBI:30616"/>
    </ligand>
</feature>
<evidence type="ECO:0000259" key="11">
    <source>
        <dbReference type="PROSITE" id="PS51831"/>
    </source>
</evidence>
<dbReference type="RefSeq" id="WP_304996338.1">
    <property type="nucleotide sequence ID" value="NZ_CP101717.1"/>
</dbReference>
<dbReference type="GO" id="GO:0000049">
    <property type="term" value="F:tRNA binding"/>
    <property type="evidence" value="ECO:0007669"/>
    <property type="project" value="UniProtKB-UniRule"/>
</dbReference>
<dbReference type="CDD" id="cd05398">
    <property type="entry name" value="NT_ClassII-CCAase"/>
    <property type="match status" value="1"/>
</dbReference>
<comment type="miscellaneous">
    <text evidence="10">A single active site specifically recognizes both ATP and CTP and is responsible for their addition.</text>
</comment>
<evidence type="ECO:0000256" key="9">
    <source>
        <dbReference type="ARBA" id="ARBA00022884"/>
    </source>
</evidence>
<dbReference type="SUPFAM" id="SSF81301">
    <property type="entry name" value="Nucleotidyltransferase"/>
    <property type="match status" value="1"/>
</dbReference>
<keyword evidence="10" id="KW-0511">Multifunctional enzyme</keyword>
<dbReference type="NCBIfam" id="NF008137">
    <property type="entry name" value="PRK10885.1"/>
    <property type="match status" value="1"/>
</dbReference>
<keyword evidence="5 10" id="KW-0547">Nucleotide-binding</keyword>
<keyword evidence="10 12" id="KW-0378">Hydrolase</keyword>
<evidence type="ECO:0000256" key="4">
    <source>
        <dbReference type="ARBA" id="ARBA00022723"/>
    </source>
</evidence>
<evidence type="ECO:0000256" key="1">
    <source>
        <dbReference type="ARBA" id="ARBA00022679"/>
    </source>
</evidence>
<dbReference type="InterPro" id="IPR043519">
    <property type="entry name" value="NT_sf"/>
</dbReference>
<dbReference type="SUPFAM" id="SSF81891">
    <property type="entry name" value="Poly A polymerase C-terminal region-like"/>
    <property type="match status" value="1"/>
</dbReference>
<keyword evidence="8 10" id="KW-0460">Magnesium</keyword>
<comment type="domain">
    <text evidence="10">Comprises two domains: an N-terminal domain containing the nucleotidyltransferase activity and a C-terminal HD domain associated with both phosphodiesterase and phosphatase activities.</text>
</comment>
<dbReference type="PANTHER" id="PTHR47545">
    <property type="entry name" value="MULTIFUNCTIONAL CCA PROTEIN"/>
    <property type="match status" value="1"/>
</dbReference>
<dbReference type="GO" id="GO:0001680">
    <property type="term" value="P:tRNA 3'-terminal CCA addition"/>
    <property type="evidence" value="ECO:0007669"/>
    <property type="project" value="UniProtKB-UniRule"/>
</dbReference>
<feature type="binding site" evidence="10">
    <location>
        <position position="97"/>
    </location>
    <ligand>
        <name>CTP</name>
        <dbReference type="ChEBI" id="CHEBI:37563"/>
    </ligand>
</feature>
<comment type="function">
    <text evidence="10">Catalyzes the addition and repair of the essential 3'-terminal CCA sequence in tRNAs without using a nucleic acid template. Adds these three nucleotides in the order of C, C, and A to the tRNA nucleotide-73, using CTP and ATP as substrates and producing inorganic pyrophosphate. tRNA 3'-terminal CCA addition is required both for tRNA processing and repair. Also involved in tRNA surveillance by mediating tandem CCA addition to generate a CCACCA at the 3' terminus of unstable tRNAs. While stable tRNAs receive only 3'-terminal CCA, unstable tRNAs are marked with CCACCA and rapidly degraded.</text>
</comment>
<feature type="binding site" evidence="10">
    <location>
        <position position="143"/>
    </location>
    <ligand>
        <name>ATP</name>
        <dbReference type="ChEBI" id="CHEBI:30616"/>
    </ligand>
</feature>
<dbReference type="Pfam" id="PF01743">
    <property type="entry name" value="PolyA_pol"/>
    <property type="match status" value="1"/>
</dbReference>
<feature type="binding site" evidence="10">
    <location>
        <position position="97"/>
    </location>
    <ligand>
        <name>ATP</name>
        <dbReference type="ChEBI" id="CHEBI:30616"/>
    </ligand>
</feature>
<dbReference type="Pfam" id="PF12627">
    <property type="entry name" value="PolyA_pol_RNAbd"/>
    <property type="match status" value="1"/>
</dbReference>
<dbReference type="PIRSF" id="PIRSF000813">
    <property type="entry name" value="CCA_bact"/>
    <property type="match status" value="1"/>
</dbReference>
<keyword evidence="7 10" id="KW-0067">ATP-binding</keyword>
<feature type="binding site" evidence="10">
    <location>
        <position position="17"/>
    </location>
    <ligand>
        <name>CTP</name>
        <dbReference type="ChEBI" id="CHEBI:37563"/>
    </ligand>
</feature>
<evidence type="ECO:0000256" key="8">
    <source>
        <dbReference type="ARBA" id="ARBA00022842"/>
    </source>
</evidence>
<gene>
    <name evidence="10" type="primary">cca</name>
    <name evidence="12" type="ORF">NFC81_04485</name>
</gene>
<keyword evidence="9 10" id="KW-0694">RNA-binding</keyword>
<dbReference type="AlphaFoldDB" id="A0AB38YI79"/>
<keyword evidence="3 10" id="KW-0548">Nucleotidyltransferase</keyword>
<keyword evidence="4 10" id="KW-0479">Metal-binding</keyword>
<proteinExistence type="inferred from homology"/>
<feature type="binding site" evidence="10">
    <location>
        <position position="29"/>
    </location>
    <ligand>
        <name>Mg(2+)</name>
        <dbReference type="ChEBI" id="CHEBI:18420"/>
    </ligand>
</feature>
<feature type="binding site" evidence="10">
    <location>
        <position position="146"/>
    </location>
    <ligand>
        <name>CTP</name>
        <dbReference type="ChEBI" id="CHEBI:37563"/>
    </ligand>
</feature>
<keyword evidence="2 10" id="KW-0819">tRNA processing</keyword>
<feature type="domain" description="HD" evidence="11">
    <location>
        <begin position="234"/>
        <end position="335"/>
    </location>
</feature>
<dbReference type="PROSITE" id="PS51831">
    <property type="entry name" value="HD"/>
    <property type="match status" value="1"/>
</dbReference>
<dbReference type="InterPro" id="IPR050124">
    <property type="entry name" value="tRNA_CCA-adding_enzyme"/>
</dbReference>
<dbReference type="InterPro" id="IPR032828">
    <property type="entry name" value="PolyA_RNA-bd"/>
</dbReference>
<reference evidence="12" key="1">
    <citation type="submission" date="2022-07" db="EMBL/GenBank/DDBJ databases">
        <title>Complete genome sequence of Salinispirillum sp. LH10-3-1 capable of multiple carbohydrate inversion isolated from a soda lake.</title>
        <authorList>
            <person name="Liu J."/>
            <person name="Zhai Y."/>
            <person name="Zhang H."/>
            <person name="Yang H."/>
            <person name="Qu J."/>
            <person name="Li J."/>
        </authorList>
    </citation>
    <scope>NUCLEOTIDE SEQUENCE</scope>
    <source>
        <strain evidence="12">LH 10-3-1</strain>
    </source>
</reference>
<evidence type="ECO:0000313" key="12">
    <source>
        <dbReference type="EMBL" id="WLD59047.1"/>
    </source>
</evidence>
<evidence type="ECO:0000256" key="7">
    <source>
        <dbReference type="ARBA" id="ARBA00022840"/>
    </source>
</evidence>
<feature type="binding site" evidence="10">
    <location>
        <position position="146"/>
    </location>
    <ligand>
        <name>ATP</name>
        <dbReference type="ChEBI" id="CHEBI:30616"/>
    </ligand>
</feature>
<dbReference type="HAMAP" id="MF_01262">
    <property type="entry name" value="CCA_bact_type2"/>
    <property type="match status" value="1"/>
</dbReference>
<comment type="similarity">
    <text evidence="10">Belongs to the tRNA nucleotidyltransferase/poly(A) polymerase family. Bacterial CCA-adding enzyme type 1 subfamily.</text>
</comment>
<dbReference type="EC" id="3.1.3.-" evidence="10"/>
<evidence type="ECO:0000256" key="6">
    <source>
        <dbReference type="ARBA" id="ARBA00022800"/>
    </source>
</evidence>
<dbReference type="InterPro" id="IPR006674">
    <property type="entry name" value="HD_domain"/>
</dbReference>
<dbReference type="GO" id="GO:0042245">
    <property type="term" value="P:RNA repair"/>
    <property type="evidence" value="ECO:0007669"/>
    <property type="project" value="UniProtKB-KW"/>
</dbReference>
<keyword evidence="10" id="KW-0533">Nickel</keyword>
<dbReference type="GO" id="GO:0000287">
    <property type="term" value="F:magnesium ion binding"/>
    <property type="evidence" value="ECO:0007669"/>
    <property type="project" value="UniProtKB-UniRule"/>
</dbReference>
<dbReference type="EC" id="3.1.4.-" evidence="10"/>
<name>A0AB38YI79_9GAMM</name>
<feature type="binding site" evidence="10">
    <location>
        <position position="17"/>
    </location>
    <ligand>
        <name>ATP</name>
        <dbReference type="ChEBI" id="CHEBI:30616"/>
    </ligand>
</feature>
<dbReference type="GO" id="GO:0004810">
    <property type="term" value="F:CCA tRNA nucleotidyltransferase activity"/>
    <property type="evidence" value="ECO:0007669"/>
    <property type="project" value="UniProtKB-UniRule"/>
</dbReference>
<sequence>MQEDISSKSYLVGGAVRDRLLHLPVKDRDWVVVGATPDELLRAGYRQVGADFPVFLHPESQEEYALARTERKSGLGYQGFICDFSPDISLEDDLLRRDLTINAMAEATDGTLVDPYGGAQDLQARLLRHVSPAFAEDPLRVLRVARFAARFADLGFEIAPETLALMKAMVESGELANLTPERAWQETEKALLSNQPSVYFMTLRQVGALHILMPELDALFGVPQTMRFHPEVDTGMHTMMALDAATTLTDRIDVRFAVLCHDFGKAATDTERLPSHHGHERSGVARVDAACKRLKVSKRLHQLARLTAEWHTHCHRVSDLKPSTVLKVLEAFRALQDGTQLEGFVLACKSDARGRSGYDQLAYEQADWLLAAREAAVAVSTKPLLERGLKGPALGDALRKARTLAIGQVLTPLRQ</sequence>
<dbReference type="Gene3D" id="1.10.3090.10">
    <property type="entry name" value="cca-adding enzyme, domain 2"/>
    <property type="match status" value="1"/>
</dbReference>
<comment type="catalytic activity">
    <reaction evidence="10">
        <text>a tRNA precursor + 2 CTP + ATP = a tRNA with a 3' CCA end + 3 diphosphate</text>
        <dbReference type="Rhea" id="RHEA:14433"/>
        <dbReference type="Rhea" id="RHEA-COMP:10465"/>
        <dbReference type="Rhea" id="RHEA-COMP:10468"/>
        <dbReference type="ChEBI" id="CHEBI:30616"/>
        <dbReference type="ChEBI" id="CHEBI:33019"/>
        <dbReference type="ChEBI" id="CHEBI:37563"/>
        <dbReference type="ChEBI" id="CHEBI:74896"/>
        <dbReference type="ChEBI" id="CHEBI:83071"/>
        <dbReference type="EC" id="2.7.7.72"/>
    </reaction>
</comment>
<keyword evidence="1 10" id="KW-0808">Transferase</keyword>
<evidence type="ECO:0000256" key="10">
    <source>
        <dbReference type="HAMAP-Rule" id="MF_01261"/>
    </source>
</evidence>